<evidence type="ECO:0000313" key="2">
    <source>
        <dbReference type="Proteomes" id="UP000258927"/>
    </source>
</evidence>
<dbReference type="RefSeq" id="WP_117396423.1">
    <property type="nucleotide sequence ID" value="NZ_CP021330.1"/>
</dbReference>
<accession>A0A2R4MHS5</accession>
<dbReference type="Proteomes" id="UP000258927">
    <property type="component" value="Chromosome"/>
</dbReference>
<dbReference type="SUPFAM" id="SSF54909">
    <property type="entry name" value="Dimeric alpha+beta barrel"/>
    <property type="match status" value="1"/>
</dbReference>
<keyword evidence="2" id="KW-1185">Reference proteome</keyword>
<dbReference type="Gene3D" id="3.30.70.100">
    <property type="match status" value="1"/>
</dbReference>
<dbReference type="EMBL" id="CP021330">
    <property type="protein sequence ID" value="AVX05585.1"/>
    <property type="molecule type" value="Genomic_DNA"/>
</dbReference>
<organism evidence="1 2">
    <name type="scientific">Maritalea myrionectae</name>
    <dbReference type="NCBI Taxonomy" id="454601"/>
    <lineage>
        <taxon>Bacteria</taxon>
        <taxon>Pseudomonadati</taxon>
        <taxon>Pseudomonadota</taxon>
        <taxon>Alphaproteobacteria</taxon>
        <taxon>Hyphomicrobiales</taxon>
        <taxon>Devosiaceae</taxon>
        <taxon>Maritalea</taxon>
    </lineage>
</organism>
<gene>
    <name evidence="1" type="ORF">MXMO3_03079</name>
</gene>
<dbReference type="InterPro" id="IPR011008">
    <property type="entry name" value="Dimeric_a/b-barrel"/>
</dbReference>
<dbReference type="KEGG" id="mmyr:MXMO3_03079"/>
<name>A0A2R4MHS5_9HYPH</name>
<dbReference type="AlphaFoldDB" id="A0A2R4MHS5"/>
<reference evidence="1 2" key="1">
    <citation type="submission" date="2017-05" db="EMBL/GenBank/DDBJ databases">
        <title>Genome Analysis of Maritalea myrionectae HL2708#5.</title>
        <authorList>
            <consortium name="Cotde Inc.-PKNU"/>
            <person name="Jang D."/>
            <person name="Oh H.-M."/>
        </authorList>
    </citation>
    <scope>NUCLEOTIDE SEQUENCE [LARGE SCALE GENOMIC DNA]</scope>
    <source>
        <strain evidence="1 2">HL2708#5</strain>
    </source>
</reference>
<evidence type="ECO:0008006" key="3">
    <source>
        <dbReference type="Google" id="ProtNLM"/>
    </source>
</evidence>
<protein>
    <recommendedName>
        <fullName evidence="3">ABM domain-containing protein</fullName>
    </recommendedName>
</protein>
<proteinExistence type="predicted"/>
<sequence length="98" mass="11149">MSHVFELVSYTAKNAENALKLRREAMDHAKELKGFVRYHALVNTEDNKHFADLVEWASLEDAHAAAEKVMTLPAFQGMMAEIESVESMKHFNIDKIAE</sequence>
<evidence type="ECO:0000313" key="1">
    <source>
        <dbReference type="EMBL" id="AVX05585.1"/>
    </source>
</evidence>